<organism evidence="8 9">
    <name type="scientific">Arcanobacterium phocae</name>
    <dbReference type="NCBI Taxonomy" id="131112"/>
    <lineage>
        <taxon>Bacteria</taxon>
        <taxon>Bacillati</taxon>
        <taxon>Actinomycetota</taxon>
        <taxon>Actinomycetes</taxon>
        <taxon>Actinomycetales</taxon>
        <taxon>Actinomycetaceae</taxon>
        <taxon>Arcanobacterium</taxon>
    </lineage>
</organism>
<evidence type="ECO:0000259" key="6">
    <source>
        <dbReference type="PROSITE" id="PS51192"/>
    </source>
</evidence>
<dbReference type="InterPro" id="IPR003593">
    <property type="entry name" value="AAA+_ATPase"/>
</dbReference>
<dbReference type="PROSITE" id="PS51192">
    <property type="entry name" value="HELICASE_ATP_BIND_1"/>
    <property type="match status" value="1"/>
</dbReference>
<dbReference type="RefSeq" id="WP_091279111.1">
    <property type="nucleotide sequence ID" value="NZ_LT629804.1"/>
</dbReference>
<dbReference type="PANTHER" id="PTHR18934:SF99">
    <property type="entry name" value="ATP-DEPENDENT RNA HELICASE DHX37-RELATED"/>
    <property type="match status" value="1"/>
</dbReference>
<dbReference type="NCBIfam" id="TIGR01967">
    <property type="entry name" value="DEAH_box_HrpA"/>
    <property type="match status" value="1"/>
</dbReference>
<keyword evidence="3 8" id="KW-0347">Helicase</keyword>
<evidence type="ECO:0000256" key="2">
    <source>
        <dbReference type="ARBA" id="ARBA00022801"/>
    </source>
</evidence>
<dbReference type="Pfam" id="PF07717">
    <property type="entry name" value="OB_NTP_bind"/>
    <property type="match status" value="1"/>
</dbReference>
<dbReference type="Proteomes" id="UP000214355">
    <property type="component" value="Chromosome I"/>
</dbReference>
<evidence type="ECO:0000313" key="8">
    <source>
        <dbReference type="EMBL" id="SDU78112.1"/>
    </source>
</evidence>
<dbReference type="Pfam" id="PF21010">
    <property type="entry name" value="HA2_C"/>
    <property type="match status" value="1"/>
</dbReference>
<name>A0A1H2LBC8_9ACTO</name>
<dbReference type="InterPro" id="IPR007502">
    <property type="entry name" value="Helicase-assoc_dom"/>
</dbReference>
<dbReference type="SMART" id="SM00382">
    <property type="entry name" value="AAA"/>
    <property type="match status" value="1"/>
</dbReference>
<keyword evidence="2" id="KW-0378">Hydrolase</keyword>
<dbReference type="PROSITE" id="PS51194">
    <property type="entry name" value="HELICASE_CTER"/>
    <property type="match status" value="1"/>
</dbReference>
<dbReference type="InterPro" id="IPR024590">
    <property type="entry name" value="HrpA_C"/>
</dbReference>
<dbReference type="SUPFAM" id="SSF52540">
    <property type="entry name" value="P-loop containing nucleoside triphosphate hydrolases"/>
    <property type="match status" value="1"/>
</dbReference>
<dbReference type="GeneID" id="65344083"/>
<dbReference type="InterPro" id="IPR027417">
    <property type="entry name" value="P-loop_NTPase"/>
</dbReference>
<evidence type="ECO:0000256" key="3">
    <source>
        <dbReference type="ARBA" id="ARBA00022806"/>
    </source>
</evidence>
<dbReference type="FunFam" id="1.20.120.1080:FF:000005">
    <property type="entry name" value="ATP-dependent helicase HrpA"/>
    <property type="match status" value="1"/>
</dbReference>
<evidence type="ECO:0000256" key="4">
    <source>
        <dbReference type="ARBA" id="ARBA00022840"/>
    </source>
</evidence>
<dbReference type="InterPro" id="IPR011709">
    <property type="entry name" value="DEAD-box_helicase_OB_fold"/>
</dbReference>
<keyword evidence="4" id="KW-0067">ATP-binding</keyword>
<dbReference type="Gene3D" id="1.20.120.1080">
    <property type="match status" value="1"/>
</dbReference>
<dbReference type="Gene3D" id="3.40.50.300">
    <property type="entry name" value="P-loop containing nucleotide triphosphate hydrolases"/>
    <property type="match status" value="2"/>
</dbReference>
<gene>
    <name evidence="8" type="ORF">SAMN04489737_0327</name>
</gene>
<feature type="domain" description="Helicase C-terminal" evidence="7">
    <location>
        <begin position="262"/>
        <end position="442"/>
    </location>
</feature>
<protein>
    <submittedName>
        <fullName evidence="8">ATP-dependent helicase HrpA</fullName>
    </submittedName>
</protein>
<dbReference type="GO" id="GO:0016787">
    <property type="term" value="F:hydrolase activity"/>
    <property type="evidence" value="ECO:0007669"/>
    <property type="project" value="UniProtKB-KW"/>
</dbReference>
<reference evidence="9" key="1">
    <citation type="submission" date="2016-10" db="EMBL/GenBank/DDBJ databases">
        <authorList>
            <person name="Varghese N."/>
            <person name="Submissions S."/>
        </authorList>
    </citation>
    <scope>NUCLEOTIDE SEQUENCE [LARGE SCALE GENOMIC DNA]</scope>
    <source>
        <strain evidence="9">DSM 10002</strain>
    </source>
</reference>
<dbReference type="EMBL" id="LT629804">
    <property type="protein sequence ID" value="SDU78112.1"/>
    <property type="molecule type" value="Genomic_DNA"/>
</dbReference>
<dbReference type="STRING" id="131112.SAMN04489737_0327"/>
<dbReference type="InterPro" id="IPR010222">
    <property type="entry name" value="RNA_helicase_HrpA"/>
</dbReference>
<evidence type="ECO:0000256" key="1">
    <source>
        <dbReference type="ARBA" id="ARBA00022741"/>
    </source>
</evidence>
<keyword evidence="1" id="KW-0547">Nucleotide-binding</keyword>
<sequence length="1371" mass="152573">MSTEKRHSVNRRRPRHQARTQRGPRPFTPEQIVARKASVPDITYPEQLPVSARRTDIMAAIATNQVVIIAGETGSGKTTQLPKMCLELGRGITGMIGHTQPRRLAARAVATRISDELGVEMGGAIGFHVRFTEHVSPNTLVKLMTDGILLAEIQSDPMLRRYDTIIIDEAHERSLNIDFLLGYLAQLLPQRPDLKLIITSATIDSQRFAEHFGRYMHGGGPGVVAPMIEVSGRTFPVDIRYRPLGIDTDDDEAPSADDPITGIVDAAHELMNEGPGDILVFLSGEGEIRETLKAFRDDLGPKFLAAGEHSNVPGAVEILPLFARLSSAEQQRIFQAHSHRRIVLATNIAETSLTVPGIRYVIDPGTARISRYSPRTKVQRLPIEPISQASANQRSGRSGRVADGIAIRLYSEEDFASRPEFTEPEIQRTSLAAVILQMASLGLGTVADFPFIDPPDLKAVRAGIQLLEEIGALEPDTRTPILTKIGRKLARLPIDPRLGRMLLAAVDNGAATEVLVLVAAMSVQDVRERPAEYKAQADQLHARFTEPSSDFLAYLNLWRYLRTQQRDLSGSAFRRLCRAEHLNWLRFREWQDVVAQLRELAKPLGITLKNIALPSAAQIRQARETHNDVSHNRDVTHAVKAVGASADAPAADAIHRSLLVGLLSNIGTFDQRKRDYLGARGTHFVAWPGSGLAKRTPDWVMAAELVETSRLFARTIAKIDPAWIERVGAHLIKRTYSDPFWSTRDGAAKVHEKVLLYGLTITADRQVLLSSVGTPSARELAREMFIRHALVEGQWRTHHRFVKDNQDALAQAHEVEERLRSHGLVADEDAQYVFFDERIPDNIVSARHFDTWWKKERHNRPDLLTFTQEFLLGETTASDDDFPTEWIHGDITLPIDYTFVPGSHADGLTIDVPITLLPQLTDDGFDWLVPGMLDELVIATIRALPKRIRRNLVPAPDAARQIRAKLPDWDSVAHGQPDAISFQDAFTAAARDLRGIDIDADSWADVVLPAHLTINFRVRSERGAVLDEGTSIHYLQRSLAPQTRTAVEHVVKKAVTQALEADSTEPGMTEALTRRNLTTWPELDGDDIPANIETTGTHGLTIRGYPALIETPGKAGFTVELRVLAEPAEQVRDHRNGVIRLLAIELALPEARVTSRWTGRESLAMAASPYPSTSALITDLHVAAIRNLADQWAQENKKPLGTLRNRGDYEALRTWLRDRFEDEIYRIAQIVVRILEAYGEVDSVLRTTSSLALINTVTDVRDYVTRLVSDGFIRTTPGEYLAHVPRYLNAARIRLEKAPTNPADDSLAWQVGEISDEVEKERQAMGSYDPQRAAALVKARWMVEELRVSLFAQQLGTSGKVSVQRIRKLLQ</sequence>
<evidence type="ECO:0000256" key="5">
    <source>
        <dbReference type="SAM" id="MobiDB-lite"/>
    </source>
</evidence>
<dbReference type="SMART" id="SM00490">
    <property type="entry name" value="HELICc"/>
    <property type="match status" value="1"/>
</dbReference>
<dbReference type="GO" id="GO:0003723">
    <property type="term" value="F:RNA binding"/>
    <property type="evidence" value="ECO:0007669"/>
    <property type="project" value="TreeGrafter"/>
</dbReference>
<dbReference type="InterPro" id="IPR001650">
    <property type="entry name" value="Helicase_C-like"/>
</dbReference>
<dbReference type="Pfam" id="PF00271">
    <property type="entry name" value="Helicase_C"/>
    <property type="match status" value="1"/>
</dbReference>
<keyword evidence="9" id="KW-1185">Reference proteome</keyword>
<dbReference type="SMART" id="SM00847">
    <property type="entry name" value="HA2"/>
    <property type="match status" value="1"/>
</dbReference>
<dbReference type="InterPro" id="IPR014001">
    <property type="entry name" value="Helicase_ATP-bd"/>
</dbReference>
<feature type="domain" description="Helicase ATP-binding" evidence="6">
    <location>
        <begin position="58"/>
        <end position="221"/>
    </location>
</feature>
<dbReference type="GO" id="GO:0005524">
    <property type="term" value="F:ATP binding"/>
    <property type="evidence" value="ECO:0007669"/>
    <property type="project" value="UniProtKB-KW"/>
</dbReference>
<dbReference type="GO" id="GO:0003724">
    <property type="term" value="F:RNA helicase activity"/>
    <property type="evidence" value="ECO:0007669"/>
    <property type="project" value="InterPro"/>
</dbReference>
<feature type="compositionally biased region" description="Basic residues" evidence="5">
    <location>
        <begin position="8"/>
        <end position="19"/>
    </location>
</feature>
<dbReference type="OrthoDB" id="9805617at2"/>
<accession>A0A1H2LBC8</accession>
<dbReference type="SMART" id="SM00487">
    <property type="entry name" value="DEXDc"/>
    <property type="match status" value="1"/>
</dbReference>
<proteinExistence type="predicted"/>
<evidence type="ECO:0000313" key="9">
    <source>
        <dbReference type="Proteomes" id="UP000214355"/>
    </source>
</evidence>
<evidence type="ECO:0000259" key="7">
    <source>
        <dbReference type="PROSITE" id="PS51194"/>
    </source>
</evidence>
<dbReference type="CDD" id="cd18791">
    <property type="entry name" value="SF2_C_RHA"/>
    <property type="match status" value="1"/>
</dbReference>
<dbReference type="PANTHER" id="PTHR18934">
    <property type="entry name" value="ATP-DEPENDENT RNA HELICASE"/>
    <property type="match status" value="1"/>
</dbReference>
<dbReference type="Pfam" id="PF11898">
    <property type="entry name" value="DUF3418"/>
    <property type="match status" value="1"/>
</dbReference>
<feature type="region of interest" description="Disordered" evidence="5">
    <location>
        <begin position="1"/>
        <end position="29"/>
    </location>
</feature>